<evidence type="ECO:0000256" key="5">
    <source>
        <dbReference type="ARBA" id="ARBA00023124"/>
    </source>
</evidence>
<evidence type="ECO:0000256" key="6">
    <source>
        <dbReference type="ARBA" id="ARBA00023125"/>
    </source>
</evidence>
<evidence type="ECO:0000313" key="10">
    <source>
        <dbReference type="Proteomes" id="UP000000787"/>
    </source>
</evidence>
<name>A9B3D8_HERA2</name>
<evidence type="ECO:0000313" key="9">
    <source>
        <dbReference type="EMBL" id="ABX04101.1"/>
    </source>
</evidence>
<dbReference type="AlphaFoldDB" id="A9B3D8"/>
<sequence length="219" mass="24455">MCGRYSITANGQQIALRFGVQVAGDWQAHYNAAPSQNLPVILNRDPQSVQWLRWGLVPHWAKDPSIGHKMINARAETLLEKPSFREPLRKRRCLVLADGYYEWQATSNGKQPMRFVLEDAQPFAMAGLWEEWNAGTTPLATFTVITTSANSMAAAVHNRMPVILEPETERDWLNPNADVADLLPLLTPFAGEKMQVYPVSTRLNSPSNDDSSLIARAAI</sequence>
<dbReference type="GO" id="GO:0016829">
    <property type="term" value="F:lyase activity"/>
    <property type="evidence" value="ECO:0007669"/>
    <property type="project" value="UniProtKB-KW"/>
</dbReference>
<keyword evidence="6" id="KW-0238">DNA-binding</keyword>
<accession>A9B3D8</accession>
<dbReference type="GO" id="GO:0008233">
    <property type="term" value="F:peptidase activity"/>
    <property type="evidence" value="ECO:0007669"/>
    <property type="project" value="UniProtKB-KW"/>
</dbReference>
<comment type="similarity">
    <text evidence="1 8">Belongs to the SOS response-associated peptidase family.</text>
</comment>
<dbReference type="STRING" id="316274.Haur_1457"/>
<dbReference type="GO" id="GO:0106300">
    <property type="term" value="P:protein-DNA covalent cross-linking repair"/>
    <property type="evidence" value="ECO:0007669"/>
    <property type="project" value="InterPro"/>
</dbReference>
<evidence type="ECO:0000256" key="1">
    <source>
        <dbReference type="ARBA" id="ARBA00008136"/>
    </source>
</evidence>
<dbReference type="KEGG" id="hau:Haur_1457"/>
<dbReference type="Pfam" id="PF02586">
    <property type="entry name" value="SRAP"/>
    <property type="match status" value="1"/>
</dbReference>
<dbReference type="Gene3D" id="3.90.1680.10">
    <property type="entry name" value="SOS response associated peptidase-like"/>
    <property type="match status" value="1"/>
</dbReference>
<keyword evidence="7" id="KW-0456">Lyase</keyword>
<dbReference type="EMBL" id="CP000875">
    <property type="protein sequence ID" value="ABX04101.1"/>
    <property type="molecule type" value="Genomic_DNA"/>
</dbReference>
<dbReference type="InterPro" id="IPR036590">
    <property type="entry name" value="SRAP-like"/>
</dbReference>
<evidence type="ECO:0000256" key="7">
    <source>
        <dbReference type="ARBA" id="ARBA00023239"/>
    </source>
</evidence>
<dbReference type="SUPFAM" id="SSF143081">
    <property type="entry name" value="BB1717-like"/>
    <property type="match status" value="1"/>
</dbReference>
<evidence type="ECO:0000256" key="4">
    <source>
        <dbReference type="ARBA" id="ARBA00022801"/>
    </source>
</evidence>
<dbReference type="InterPro" id="IPR003738">
    <property type="entry name" value="SRAP"/>
</dbReference>
<evidence type="ECO:0000256" key="2">
    <source>
        <dbReference type="ARBA" id="ARBA00022670"/>
    </source>
</evidence>
<dbReference type="HOGENOM" id="CLU_035990_6_2_0"/>
<proteinExistence type="inferred from homology"/>
<dbReference type="PANTHER" id="PTHR13604">
    <property type="entry name" value="DC12-RELATED"/>
    <property type="match status" value="1"/>
</dbReference>
<organism evidence="9 10">
    <name type="scientific">Herpetosiphon aurantiacus (strain ATCC 23779 / DSM 785 / 114-95)</name>
    <dbReference type="NCBI Taxonomy" id="316274"/>
    <lineage>
        <taxon>Bacteria</taxon>
        <taxon>Bacillati</taxon>
        <taxon>Chloroflexota</taxon>
        <taxon>Chloroflexia</taxon>
        <taxon>Herpetosiphonales</taxon>
        <taxon>Herpetosiphonaceae</taxon>
        <taxon>Herpetosiphon</taxon>
    </lineage>
</organism>
<dbReference type="GO" id="GO:0003697">
    <property type="term" value="F:single-stranded DNA binding"/>
    <property type="evidence" value="ECO:0007669"/>
    <property type="project" value="InterPro"/>
</dbReference>
<dbReference type="eggNOG" id="COG2135">
    <property type="taxonomic scope" value="Bacteria"/>
</dbReference>
<dbReference type="PANTHER" id="PTHR13604:SF0">
    <property type="entry name" value="ABASIC SITE PROCESSING PROTEIN HMCES"/>
    <property type="match status" value="1"/>
</dbReference>
<keyword evidence="2 8" id="KW-0645">Protease</keyword>
<keyword evidence="5" id="KW-0190">Covalent protein-DNA linkage</keyword>
<dbReference type="GO" id="GO:0006508">
    <property type="term" value="P:proteolysis"/>
    <property type="evidence" value="ECO:0007669"/>
    <property type="project" value="UniProtKB-KW"/>
</dbReference>
<evidence type="ECO:0000256" key="3">
    <source>
        <dbReference type="ARBA" id="ARBA00022763"/>
    </source>
</evidence>
<dbReference type="BioCyc" id="HAUR316274:GHYA-1479-MONOMER"/>
<dbReference type="FunCoup" id="A9B3D8">
    <property type="interactions" value="380"/>
</dbReference>
<dbReference type="Proteomes" id="UP000000787">
    <property type="component" value="Chromosome"/>
</dbReference>
<dbReference type="InParanoid" id="A9B3D8"/>
<protein>
    <recommendedName>
        <fullName evidence="8">Abasic site processing protein</fullName>
        <ecNumber evidence="8">3.4.-.-</ecNumber>
    </recommendedName>
</protein>
<dbReference type="EC" id="3.4.-.-" evidence="8"/>
<keyword evidence="10" id="KW-1185">Reference proteome</keyword>
<gene>
    <name evidence="9" type="ordered locus">Haur_1457</name>
</gene>
<keyword evidence="3" id="KW-0227">DNA damage</keyword>
<keyword evidence="4 8" id="KW-0378">Hydrolase</keyword>
<reference evidence="9 10" key="1">
    <citation type="journal article" date="2011" name="Stand. Genomic Sci.">
        <title>Complete genome sequence of the filamentous gliding predatory bacterium Herpetosiphon aurantiacus type strain (114-95(T)).</title>
        <authorList>
            <person name="Kiss H."/>
            <person name="Nett M."/>
            <person name="Domin N."/>
            <person name="Martin K."/>
            <person name="Maresca J.A."/>
            <person name="Copeland A."/>
            <person name="Lapidus A."/>
            <person name="Lucas S."/>
            <person name="Berry K.W."/>
            <person name="Glavina Del Rio T."/>
            <person name="Dalin E."/>
            <person name="Tice H."/>
            <person name="Pitluck S."/>
            <person name="Richardson P."/>
            <person name="Bruce D."/>
            <person name="Goodwin L."/>
            <person name="Han C."/>
            <person name="Detter J.C."/>
            <person name="Schmutz J."/>
            <person name="Brettin T."/>
            <person name="Land M."/>
            <person name="Hauser L."/>
            <person name="Kyrpides N.C."/>
            <person name="Ivanova N."/>
            <person name="Goker M."/>
            <person name="Woyke T."/>
            <person name="Klenk H.P."/>
            <person name="Bryant D.A."/>
        </authorList>
    </citation>
    <scope>NUCLEOTIDE SEQUENCE [LARGE SCALE GENOMIC DNA]</scope>
    <source>
        <strain evidence="10">ATCC 23779 / DSM 785 / 114-95</strain>
    </source>
</reference>
<evidence type="ECO:0000256" key="8">
    <source>
        <dbReference type="RuleBase" id="RU364100"/>
    </source>
</evidence>